<dbReference type="PROSITE" id="PS51670">
    <property type="entry name" value="SHKT"/>
    <property type="match status" value="1"/>
</dbReference>
<name>A0A454Y4W9_PRIPA</name>
<evidence type="ECO:0000313" key="2">
    <source>
        <dbReference type="EnsemblMetazoa" id="PPA05063.1"/>
    </source>
</evidence>
<dbReference type="AlphaFoldDB" id="A0A454Y4W9"/>
<proteinExistence type="predicted"/>
<accession>A0A454Y4W9</accession>
<accession>A0A8R1U4M5</accession>
<dbReference type="EnsemblMetazoa" id="PPA05063.1">
    <property type="protein sequence ID" value="PPA05063.1"/>
    <property type="gene ID" value="WBGene00094617"/>
</dbReference>
<dbReference type="PANTHER" id="PTHR46707:SF1">
    <property type="entry name" value="COEXPRESSED WITH POLYCYSTINS-RELATED"/>
    <property type="match status" value="1"/>
</dbReference>
<evidence type="ECO:0000256" key="1">
    <source>
        <dbReference type="PROSITE-ProRule" id="PRU01005"/>
    </source>
</evidence>
<gene>
    <name evidence="2" type="primary">WBGene00094617</name>
</gene>
<dbReference type="Pfam" id="PF01549">
    <property type="entry name" value="ShK"/>
    <property type="match status" value="1"/>
</dbReference>
<keyword evidence="3" id="KW-1185">Reference proteome</keyword>
<evidence type="ECO:0000313" key="3">
    <source>
        <dbReference type="Proteomes" id="UP000005239"/>
    </source>
</evidence>
<dbReference type="OrthoDB" id="5832750at2759"/>
<reference evidence="3" key="1">
    <citation type="journal article" date="2008" name="Nat. Genet.">
        <title>The Pristionchus pacificus genome provides a unique perspective on nematode lifestyle and parasitism.</title>
        <authorList>
            <person name="Dieterich C."/>
            <person name="Clifton S.W."/>
            <person name="Schuster L.N."/>
            <person name="Chinwalla A."/>
            <person name="Delehaunty K."/>
            <person name="Dinkelacker I."/>
            <person name="Fulton L."/>
            <person name="Fulton R."/>
            <person name="Godfrey J."/>
            <person name="Minx P."/>
            <person name="Mitreva M."/>
            <person name="Roeseler W."/>
            <person name="Tian H."/>
            <person name="Witte H."/>
            <person name="Yang S.P."/>
            <person name="Wilson R.K."/>
            <person name="Sommer R.J."/>
        </authorList>
    </citation>
    <scope>NUCLEOTIDE SEQUENCE [LARGE SCALE GENOMIC DNA]</scope>
    <source>
        <strain evidence="3">PS312</strain>
    </source>
</reference>
<organism evidence="2 3">
    <name type="scientific">Pristionchus pacificus</name>
    <name type="common">Parasitic nematode worm</name>
    <dbReference type="NCBI Taxonomy" id="54126"/>
    <lineage>
        <taxon>Eukaryota</taxon>
        <taxon>Metazoa</taxon>
        <taxon>Ecdysozoa</taxon>
        <taxon>Nematoda</taxon>
        <taxon>Chromadorea</taxon>
        <taxon>Rhabditida</taxon>
        <taxon>Rhabditina</taxon>
        <taxon>Diplogasteromorpha</taxon>
        <taxon>Diplogasteroidea</taxon>
        <taxon>Neodiplogasteridae</taxon>
        <taxon>Pristionchus</taxon>
    </lineage>
</organism>
<protein>
    <submittedName>
        <fullName evidence="2">ShK domain-containing protein</fullName>
    </submittedName>
</protein>
<sequence length="215" mass="22229">MSSSLHLILITACVVMQTLAQCGRSDHPNCANWKNNGFCNNAGYTLAMKQQYCPFTCPGICGVPATTAPPPATTTAPVIENANCGKWNADPANAFCANPAITVQQKQIFCKKTCAFEIAPTSDCAIYASAAGVLIRVSTTNRTPFPGTAVGFSNGASVVPLYAYAGSRCTVTLFEGPPVDVIPGTSVTAGSLPGAAGNFQKITNPSATAYTCTCN</sequence>
<reference evidence="2" key="2">
    <citation type="submission" date="2022-06" db="UniProtKB">
        <authorList>
            <consortium name="EnsemblMetazoa"/>
        </authorList>
    </citation>
    <scope>IDENTIFICATION</scope>
    <source>
        <strain evidence="2">PS312</strain>
    </source>
</reference>
<comment type="caution">
    <text evidence="1">Lacks conserved residue(s) required for the propagation of feature annotation.</text>
</comment>
<dbReference type="InterPro" id="IPR003582">
    <property type="entry name" value="ShKT_dom"/>
</dbReference>
<dbReference type="SMART" id="SM00254">
    <property type="entry name" value="ShKT"/>
    <property type="match status" value="1"/>
</dbReference>
<dbReference type="PANTHER" id="PTHR46707">
    <property type="entry name" value="PROTEIN CBG07468"/>
    <property type="match status" value="1"/>
</dbReference>
<dbReference type="Proteomes" id="UP000005239">
    <property type="component" value="Unassembled WGS sequence"/>
</dbReference>
<dbReference type="Gene3D" id="1.10.10.1940">
    <property type="match status" value="1"/>
</dbReference>